<comment type="catalytic activity">
    <reaction evidence="3">
        <text>a nitrile + 2 H2O = a carboxylate + NH4(+)</text>
        <dbReference type="Rhea" id="RHEA:21724"/>
        <dbReference type="ChEBI" id="CHEBI:15377"/>
        <dbReference type="ChEBI" id="CHEBI:18379"/>
        <dbReference type="ChEBI" id="CHEBI:28938"/>
        <dbReference type="ChEBI" id="CHEBI:29067"/>
        <dbReference type="EC" id="3.5.5.1"/>
    </reaction>
</comment>
<evidence type="ECO:0000313" key="7">
    <source>
        <dbReference type="EMBL" id="PTD10525.1"/>
    </source>
</evidence>
<evidence type="ECO:0000256" key="4">
    <source>
        <dbReference type="ARBA" id="ARBA00039045"/>
    </source>
</evidence>
<dbReference type="GO" id="GO:0000257">
    <property type="term" value="F:nitrilase activity"/>
    <property type="evidence" value="ECO:0007669"/>
    <property type="project" value="UniProtKB-EC"/>
</dbReference>
<evidence type="ECO:0000313" key="8">
    <source>
        <dbReference type="EMBL" id="QPC65583.1"/>
    </source>
</evidence>
<protein>
    <recommendedName>
        <fullName evidence="4">nitrilase</fullName>
        <ecNumber evidence="4">3.5.5.1</ecNumber>
    </recommendedName>
</protein>
<dbReference type="PANTHER" id="PTHR46044">
    <property type="entry name" value="NITRILASE"/>
    <property type="match status" value="1"/>
</dbReference>
<accession>A0A2T4H470</accession>
<dbReference type="Pfam" id="PF00795">
    <property type="entry name" value="CN_hydrolase"/>
    <property type="match status" value="1"/>
</dbReference>
<name>A0A2T4H470_FUSCU</name>
<dbReference type="CDD" id="cd07564">
    <property type="entry name" value="nitrilases_CHs"/>
    <property type="match status" value="1"/>
</dbReference>
<dbReference type="InterPro" id="IPR000132">
    <property type="entry name" value="Nitrilase/CN_hydratase_CS"/>
</dbReference>
<reference evidence="7 9" key="1">
    <citation type="submission" date="2018-02" db="EMBL/GenBank/DDBJ databases">
        <title>Fusarium culmorum secondary metabolites in fungal-bacterial-plant interactions.</title>
        <authorList>
            <person name="Schmidt R."/>
        </authorList>
    </citation>
    <scope>NUCLEOTIDE SEQUENCE [LARGE SCALE GENOMIC DNA]</scope>
    <source>
        <strain evidence="7 9">PV</strain>
    </source>
</reference>
<evidence type="ECO:0000256" key="2">
    <source>
        <dbReference type="ARBA" id="ARBA00022801"/>
    </source>
</evidence>
<dbReference type="InterPro" id="IPR044149">
    <property type="entry name" value="Nitrilases_CHs"/>
</dbReference>
<dbReference type="EMBL" id="CP064749">
    <property type="protein sequence ID" value="QPC65583.1"/>
    <property type="molecule type" value="Genomic_DNA"/>
</dbReference>
<dbReference type="OrthoDB" id="10250282at2759"/>
<feature type="domain" description="CN hydrolase" evidence="6">
    <location>
        <begin position="8"/>
        <end position="283"/>
    </location>
</feature>
<evidence type="ECO:0000256" key="1">
    <source>
        <dbReference type="ARBA" id="ARBA00008129"/>
    </source>
</evidence>
<keyword evidence="9" id="KW-1185">Reference proteome</keyword>
<dbReference type="EMBL" id="PVEM01000003">
    <property type="protein sequence ID" value="PTD10525.1"/>
    <property type="molecule type" value="Genomic_DNA"/>
</dbReference>
<comment type="similarity">
    <text evidence="1">Belongs to the carbon-nitrogen hydrolase superfamily. Nitrilase family.</text>
</comment>
<organism evidence="7 9">
    <name type="scientific">Fusarium culmorum</name>
    <dbReference type="NCBI Taxonomy" id="5516"/>
    <lineage>
        <taxon>Eukaryota</taxon>
        <taxon>Fungi</taxon>
        <taxon>Dikarya</taxon>
        <taxon>Ascomycota</taxon>
        <taxon>Pezizomycotina</taxon>
        <taxon>Sordariomycetes</taxon>
        <taxon>Hypocreomycetidae</taxon>
        <taxon>Hypocreales</taxon>
        <taxon>Nectriaceae</taxon>
        <taxon>Fusarium</taxon>
    </lineage>
</organism>
<dbReference type="GO" id="GO:0016836">
    <property type="term" value="F:hydro-lyase activity"/>
    <property type="evidence" value="ECO:0007669"/>
    <property type="project" value="UniProtKB-ARBA"/>
</dbReference>
<keyword evidence="2" id="KW-0378">Hydrolase</keyword>
<dbReference type="AlphaFoldDB" id="A0A2T4H470"/>
<reference evidence="8" key="2">
    <citation type="submission" date="2020-11" db="EMBL/GenBank/DDBJ databases">
        <title>The chromosome-scale genome resource for two endophytic Fusarium species: F. culmorum and F. pseudograminearum.</title>
        <authorList>
            <person name="Yuan Z."/>
        </authorList>
    </citation>
    <scope>NUCLEOTIDE SEQUENCE</scope>
    <source>
        <strain evidence="8">Class2-1B</strain>
    </source>
</reference>
<dbReference type="OMA" id="AFMDEYF"/>
<dbReference type="EC" id="3.5.5.1" evidence="4"/>
<dbReference type="Proteomes" id="UP000241587">
    <property type="component" value="Unassembled WGS sequence"/>
</dbReference>
<dbReference type="PROSITE" id="PS00920">
    <property type="entry name" value="NITRIL_CHT_1"/>
    <property type="match status" value="1"/>
</dbReference>
<dbReference type="InterPro" id="IPR036526">
    <property type="entry name" value="C-N_Hydrolase_sf"/>
</dbReference>
<dbReference type="PROSITE" id="PS50263">
    <property type="entry name" value="CN_HYDROLASE"/>
    <property type="match status" value="1"/>
</dbReference>
<gene>
    <name evidence="7" type="ORF">FCULG_00008924</name>
    <name evidence="8" type="ORF">HYE67_007814</name>
</gene>
<sequence length="323" mass="36159">MPNMSKTLKIAAIQAEPVWQDLQGGVEKSIRLIQDAASNGANVIGFPEVFIPGYPWSIWANSPVENAAWINEYFKNSLERESPEMDQIRAAVREAGVFVVLGYSERYRGTLYIAQSFIDETGTIVLHRRKIKPTHVERAIYGDGQGESLNNVIQTTFGKVAGLNCWEHTQPLLRYYEYSQDVDIHVSSWPSIFPESSDQWPYHITPNCCKAFSHIVSMEGACFVILSSQILTAENFEKANVKGFDYAKNGGGGFTMIFSPFGKELVKALDPGVEGIVYADIDLEDKYKAKQNLDIVGHYARPDALSLRVNRHPAKPVFFANDL</sequence>
<dbReference type="PANTHER" id="PTHR46044:SF14">
    <property type="entry name" value="ARYLACETONITRILASE"/>
    <property type="match status" value="1"/>
</dbReference>
<evidence type="ECO:0000256" key="3">
    <source>
        <dbReference type="ARBA" id="ARBA00036406"/>
    </source>
</evidence>
<evidence type="ECO:0000256" key="5">
    <source>
        <dbReference type="PROSITE-ProRule" id="PRU10139"/>
    </source>
</evidence>
<dbReference type="Gene3D" id="3.60.110.10">
    <property type="entry name" value="Carbon-nitrogen hydrolase"/>
    <property type="match status" value="1"/>
</dbReference>
<proteinExistence type="inferred from homology"/>
<dbReference type="SUPFAM" id="SSF56317">
    <property type="entry name" value="Carbon-nitrogen hydrolase"/>
    <property type="match status" value="1"/>
</dbReference>
<feature type="active site" description="Proton acceptor" evidence="5">
    <location>
        <position position="48"/>
    </location>
</feature>
<dbReference type="Proteomes" id="UP000663297">
    <property type="component" value="Chromosome 3"/>
</dbReference>
<evidence type="ECO:0000259" key="6">
    <source>
        <dbReference type="PROSITE" id="PS50263"/>
    </source>
</evidence>
<evidence type="ECO:0000313" key="9">
    <source>
        <dbReference type="Proteomes" id="UP000241587"/>
    </source>
</evidence>
<dbReference type="InterPro" id="IPR003010">
    <property type="entry name" value="C-N_Hydrolase"/>
</dbReference>